<proteinExistence type="predicted"/>
<keyword evidence="1" id="KW-1133">Transmembrane helix</keyword>
<name>A0A2H1KMS6_BREAU</name>
<dbReference type="AlphaFoldDB" id="A0A2H1KMS6"/>
<protein>
    <submittedName>
        <fullName evidence="2">Uncharacterized protein</fullName>
    </submittedName>
</protein>
<dbReference type="EMBL" id="FXYZ01000026">
    <property type="protein sequence ID" value="SMY01046.1"/>
    <property type="molecule type" value="Genomic_DNA"/>
</dbReference>
<evidence type="ECO:0000256" key="1">
    <source>
        <dbReference type="SAM" id="Phobius"/>
    </source>
</evidence>
<accession>A0A2H1KMS6</accession>
<reference evidence="2 3" key="1">
    <citation type="submission" date="2017-03" db="EMBL/GenBank/DDBJ databases">
        <authorList>
            <person name="Afonso C.L."/>
            <person name="Miller P.J."/>
            <person name="Scott M.A."/>
            <person name="Spackman E."/>
            <person name="Goraichik I."/>
            <person name="Dimitrov K.M."/>
            <person name="Suarez D.L."/>
            <person name="Swayne D.E."/>
        </authorList>
    </citation>
    <scope>NUCLEOTIDE SEQUENCE [LARGE SCALE GENOMIC DNA]</scope>
    <source>
        <strain evidence="3">6(3)</strain>
    </source>
</reference>
<sequence>MGTATMIICFVAGGFATPAAILSGQEAFTSAPITATARAANGALVLICLGVFVFSMFQVILRLSALT</sequence>
<evidence type="ECO:0000313" key="2">
    <source>
        <dbReference type="EMBL" id="SMY01046.1"/>
    </source>
</evidence>
<gene>
    <name evidence="2" type="ORF">BAURA63_03496</name>
</gene>
<organism evidence="2 3">
    <name type="scientific">Brevibacterium aurantiacum</name>
    <dbReference type="NCBI Taxonomy" id="273384"/>
    <lineage>
        <taxon>Bacteria</taxon>
        <taxon>Bacillati</taxon>
        <taxon>Actinomycetota</taxon>
        <taxon>Actinomycetes</taxon>
        <taxon>Micrococcales</taxon>
        <taxon>Brevibacteriaceae</taxon>
        <taxon>Brevibacterium</taxon>
    </lineage>
</organism>
<keyword evidence="1" id="KW-0472">Membrane</keyword>
<dbReference type="Proteomes" id="UP000234327">
    <property type="component" value="Unassembled WGS sequence"/>
</dbReference>
<keyword evidence="1" id="KW-0812">Transmembrane</keyword>
<evidence type="ECO:0000313" key="3">
    <source>
        <dbReference type="Proteomes" id="UP000234327"/>
    </source>
</evidence>
<feature type="transmembrane region" description="Helical" evidence="1">
    <location>
        <begin position="39"/>
        <end position="61"/>
    </location>
</feature>